<dbReference type="EMBL" id="CP101185">
    <property type="protein sequence ID" value="UYV99696.1"/>
    <property type="molecule type" value="Genomic_DNA"/>
</dbReference>
<dbReference type="GeneID" id="79886279"/>
<keyword evidence="3" id="KW-1185">Reference proteome</keyword>
<dbReference type="AlphaFoldDB" id="A0AAX3ENI9"/>
<feature type="domain" description="FAD-dependent urate hydroxylase HpyO/Asp monooxygenase CreE-like FAD/NAD(P)-binding" evidence="1">
    <location>
        <begin position="10"/>
        <end position="185"/>
    </location>
</feature>
<organism evidence="2 3">
    <name type="scientific">Paenarthrobacter ureafaciens</name>
    <dbReference type="NCBI Taxonomy" id="37931"/>
    <lineage>
        <taxon>Bacteria</taxon>
        <taxon>Bacillati</taxon>
        <taxon>Actinomycetota</taxon>
        <taxon>Actinomycetes</taxon>
        <taxon>Micrococcales</taxon>
        <taxon>Micrococcaceae</taxon>
        <taxon>Paenarthrobacter</taxon>
    </lineage>
</organism>
<proteinExistence type="predicted"/>
<dbReference type="Proteomes" id="UP001163293">
    <property type="component" value="Chromosome"/>
</dbReference>
<dbReference type="InterPro" id="IPR036188">
    <property type="entry name" value="FAD/NAD-bd_sf"/>
</dbReference>
<dbReference type="SUPFAM" id="SSF51905">
    <property type="entry name" value="FAD/NAD(P)-binding domain"/>
    <property type="match status" value="1"/>
</dbReference>
<evidence type="ECO:0000313" key="3">
    <source>
        <dbReference type="Proteomes" id="UP001163293"/>
    </source>
</evidence>
<name>A0AAX3ENI9_PAEUR</name>
<accession>A0AAX3ENI9</accession>
<gene>
    <name evidence="2" type="ORF">NL394_03895</name>
</gene>
<dbReference type="RefSeq" id="WP_031217320.1">
    <property type="nucleotide sequence ID" value="NZ_BDMH01000005.1"/>
</dbReference>
<dbReference type="InterPro" id="IPR038732">
    <property type="entry name" value="HpyO/CreE_NAD-binding"/>
</dbReference>
<dbReference type="PANTHER" id="PTHR40254">
    <property type="entry name" value="BLR0577 PROTEIN"/>
    <property type="match status" value="1"/>
</dbReference>
<protein>
    <submittedName>
        <fullName evidence="2">FAD/NAD(P)-binding protein</fullName>
    </submittedName>
</protein>
<dbReference type="Pfam" id="PF13454">
    <property type="entry name" value="NAD_binding_9"/>
    <property type="match status" value="1"/>
</dbReference>
<evidence type="ECO:0000259" key="1">
    <source>
        <dbReference type="Pfam" id="PF13454"/>
    </source>
</evidence>
<dbReference type="InterPro" id="IPR052189">
    <property type="entry name" value="L-asp_N-monooxygenase_NS-form"/>
</dbReference>
<evidence type="ECO:0000313" key="2">
    <source>
        <dbReference type="EMBL" id="UYV99696.1"/>
    </source>
</evidence>
<reference evidence="2" key="1">
    <citation type="submission" date="2022-07" db="EMBL/GenBank/DDBJ databases">
        <authorList>
            <person name="Wu T."/>
        </authorList>
    </citation>
    <scope>NUCLEOTIDE SEQUENCE</scope>
    <source>
        <strain evidence="2">SD-1</strain>
    </source>
</reference>
<dbReference type="PANTHER" id="PTHR40254:SF1">
    <property type="entry name" value="BLR0577 PROTEIN"/>
    <property type="match status" value="1"/>
</dbReference>
<sequence length="645" mass="69285">MATSQTNRVALVGAGPRGTSVLERLLANRAAAGNGGSTLHIHVIDPYPAGSGHVWQPGQSRLYLMNTQSFYPTLIPQEPELAPPLAGGSFDEWRVTRRRDGQGLSDAEKAELSALASDNFPSRALYGRYLQQTLAELLQRVPDGVDVTFHETSAVAARPAGKAFDVELADGGTLTVDSVVLALGHIEARLNPEQRSFQVAAEEHGLLYFPPAPPADVDWSIVPDNEPVLVRGMGLNFFDVMGQLTEGRGGKFVDAVAPGTGALEYRASGREPKIIAASRRGTPYRAKAGLSGYYATSITLRYLTEAAVDRFRAAGIQPGFDHDLWPLLHRDALWAYYATLARSQPAAIRDSAQFLADLEDALQPHAHATGNWETEVGALVEKHVVASRRLNLRALAAPLAGRTFASRRELDKAITDYLDDDALRSELGEADPVKMAIGALHTGRAILKTVVADGGITDESWVAELRGWFESFVEGLASGPPALRSEQLAALARAGVVSFVGPDPKFSVDRNAKVFRAFSPWVRDAPVQARTLIEAMSPANRVGINVSPLLEQLMEDGLVRTKIMMSVEGTPVQTTGLDVEPHPYRPVAANGSVTEGLYVLGLQLSATQWGTAIAAEAKPATGQAYTSGQRTLRDADEIARSILGL</sequence>